<accession>A0A174JQF1</accession>
<evidence type="ECO:0000313" key="2">
    <source>
        <dbReference type="EMBL" id="CUO99390.1"/>
    </source>
</evidence>
<dbReference type="Proteomes" id="UP000095709">
    <property type="component" value="Unassembled WGS sequence"/>
</dbReference>
<protein>
    <submittedName>
        <fullName evidence="2">Uncharacterized protein</fullName>
    </submittedName>
</protein>
<reference evidence="2 4" key="1">
    <citation type="submission" date="2015-09" db="EMBL/GenBank/DDBJ databases">
        <authorList>
            <consortium name="Pathogen Informatics"/>
        </authorList>
    </citation>
    <scope>NUCLEOTIDE SEQUENCE [LARGE SCALE GENOMIC DNA]</scope>
    <source>
        <strain evidence="2 4">2789STDY5834885</strain>
    </source>
</reference>
<proteinExistence type="predicted"/>
<gene>
    <name evidence="2" type="ORF">ERS852498_00988</name>
    <name evidence="3" type="ORF">L0N21_04590</name>
</gene>
<dbReference type="EMBL" id="JAKNFS010000005">
    <property type="protein sequence ID" value="MCG4764795.1"/>
    <property type="molecule type" value="Genomic_DNA"/>
</dbReference>
<evidence type="ECO:0000256" key="1">
    <source>
        <dbReference type="SAM" id="MobiDB-lite"/>
    </source>
</evidence>
<dbReference type="GeneID" id="79855955"/>
<sequence>MKKAGQLLAVLTAASVLLSGCEKLKDVTTTSVYVSKNGVVTEAIVEDYSKDDDYTEDELKVFVEDDIKKFTEERGDADSVKLEKCQIKEDKVEIRMEYGDYQSYADYHGAEFFAGTLDEAEEAGYDFSASFVDSKGNEVSVEDAVKGVKHVRVIVCEEPLEIVTEDPVLCVSGTAVIKGKNTVDTAGEWTTKSTESASASSSEQTKTEETEQEYEQDVLLASPVIVVYGK</sequence>
<dbReference type="EMBL" id="CZAL01000004">
    <property type="protein sequence ID" value="CUO99390.1"/>
    <property type="molecule type" value="Genomic_DNA"/>
</dbReference>
<evidence type="ECO:0000313" key="3">
    <source>
        <dbReference type="EMBL" id="MCG4764795.1"/>
    </source>
</evidence>
<dbReference type="RefSeq" id="WP_022463142.1">
    <property type="nucleotide sequence ID" value="NZ_CAXSRP010000003.1"/>
</dbReference>
<feature type="region of interest" description="Disordered" evidence="1">
    <location>
        <begin position="188"/>
        <end position="215"/>
    </location>
</feature>
<dbReference type="AlphaFoldDB" id="A0A174JQF1"/>
<name>A0A174JQF1_9FIRM</name>
<feature type="compositionally biased region" description="Low complexity" evidence="1">
    <location>
        <begin position="190"/>
        <end position="204"/>
    </location>
</feature>
<reference evidence="3" key="2">
    <citation type="submission" date="2022-01" db="EMBL/GenBank/DDBJ databases">
        <title>Collection of gut derived symbiotic bacterial strains cultured from healthy donors.</title>
        <authorList>
            <person name="Lin H."/>
            <person name="Kohout C."/>
            <person name="Waligurski E."/>
            <person name="Pamer E.G."/>
        </authorList>
    </citation>
    <scope>NUCLEOTIDE SEQUENCE</scope>
    <source>
        <strain evidence="3">DFI.5.49</strain>
    </source>
</reference>
<dbReference type="Proteomes" id="UP001199915">
    <property type="component" value="Unassembled WGS sequence"/>
</dbReference>
<dbReference type="PROSITE" id="PS51257">
    <property type="entry name" value="PROKAR_LIPOPROTEIN"/>
    <property type="match status" value="1"/>
</dbReference>
<evidence type="ECO:0000313" key="4">
    <source>
        <dbReference type="Proteomes" id="UP000095709"/>
    </source>
</evidence>
<organism evidence="2 4">
    <name type="scientific">Fusicatenibacter saccharivorans</name>
    <dbReference type="NCBI Taxonomy" id="1150298"/>
    <lineage>
        <taxon>Bacteria</taxon>
        <taxon>Bacillati</taxon>
        <taxon>Bacillota</taxon>
        <taxon>Clostridia</taxon>
        <taxon>Lachnospirales</taxon>
        <taxon>Lachnospiraceae</taxon>
        <taxon>Fusicatenibacter</taxon>
    </lineage>
</organism>